<feature type="domain" description="WASH complex subunit 4 N-terminal" evidence="2">
    <location>
        <begin position="40"/>
        <end position="486"/>
    </location>
</feature>
<dbReference type="Proteomes" id="UP000037460">
    <property type="component" value="Unassembled WGS sequence"/>
</dbReference>
<protein>
    <submittedName>
        <fullName evidence="4">Wash complex subunit 7-like protein</fullName>
    </submittedName>
</protein>
<feature type="domain" description="WASH complex subunit 7 central" evidence="1">
    <location>
        <begin position="530"/>
        <end position="798"/>
    </location>
</feature>
<evidence type="ECO:0000259" key="1">
    <source>
        <dbReference type="Pfam" id="PF14744"/>
    </source>
</evidence>
<dbReference type="InterPro" id="IPR028282">
    <property type="entry name" value="WASH-7_central"/>
</dbReference>
<evidence type="ECO:0000259" key="2">
    <source>
        <dbReference type="Pfam" id="PF14745"/>
    </source>
</evidence>
<proteinExistence type="predicted"/>
<dbReference type="OrthoDB" id="10261210at2759"/>
<dbReference type="AlphaFoldDB" id="A0A0M0K3B5"/>
<dbReference type="InterPro" id="IPR027307">
    <property type="entry name" value="WASH7"/>
</dbReference>
<dbReference type="InterPro" id="IPR028283">
    <property type="entry name" value="WASH-7_C"/>
</dbReference>
<evidence type="ECO:0000313" key="4">
    <source>
        <dbReference type="EMBL" id="KOO33310.1"/>
    </source>
</evidence>
<organism evidence="4 5">
    <name type="scientific">Chrysochromulina tobinii</name>
    <dbReference type="NCBI Taxonomy" id="1460289"/>
    <lineage>
        <taxon>Eukaryota</taxon>
        <taxon>Haptista</taxon>
        <taxon>Haptophyta</taxon>
        <taxon>Prymnesiophyceae</taxon>
        <taxon>Prymnesiales</taxon>
        <taxon>Chrysochromulinaceae</taxon>
        <taxon>Chrysochromulina</taxon>
    </lineage>
</organism>
<dbReference type="GO" id="GO:0007032">
    <property type="term" value="P:endosome organization"/>
    <property type="evidence" value="ECO:0007669"/>
    <property type="project" value="TreeGrafter"/>
</dbReference>
<dbReference type="Pfam" id="PF14744">
    <property type="entry name" value="WASH-7_mid"/>
    <property type="match status" value="1"/>
</dbReference>
<evidence type="ECO:0000259" key="3">
    <source>
        <dbReference type="Pfam" id="PF14746"/>
    </source>
</evidence>
<dbReference type="GO" id="GO:0005768">
    <property type="term" value="C:endosome"/>
    <property type="evidence" value="ECO:0007669"/>
    <property type="project" value="TreeGrafter"/>
</dbReference>
<reference evidence="5" key="1">
    <citation type="journal article" date="2015" name="PLoS Genet.">
        <title>Genome Sequence and Transcriptome Analyses of Chrysochromulina tobin: Metabolic Tools for Enhanced Algal Fitness in the Prominent Order Prymnesiales (Haptophyceae).</title>
        <authorList>
            <person name="Hovde B.T."/>
            <person name="Deodato C.R."/>
            <person name="Hunsperger H.M."/>
            <person name="Ryken S.A."/>
            <person name="Yost W."/>
            <person name="Jha R.K."/>
            <person name="Patterson J."/>
            <person name="Monnat R.J. Jr."/>
            <person name="Barlow S.B."/>
            <person name="Starkenburg S.R."/>
            <person name="Cattolico R.A."/>
        </authorList>
    </citation>
    <scope>NUCLEOTIDE SEQUENCE</scope>
    <source>
        <strain evidence="5">CCMP291</strain>
    </source>
</reference>
<dbReference type="GO" id="GO:0071203">
    <property type="term" value="C:WASH complex"/>
    <property type="evidence" value="ECO:0007669"/>
    <property type="project" value="InterPro"/>
</dbReference>
<dbReference type="GO" id="GO:0016197">
    <property type="term" value="P:endosomal transport"/>
    <property type="evidence" value="ECO:0007669"/>
    <property type="project" value="TreeGrafter"/>
</dbReference>
<comment type="caution">
    <text evidence="4">The sequence shown here is derived from an EMBL/GenBank/DDBJ whole genome shotgun (WGS) entry which is preliminary data.</text>
</comment>
<name>A0A0M0K3B5_9EUKA</name>
<dbReference type="InterPro" id="IPR028191">
    <property type="entry name" value="WASH-4_N"/>
</dbReference>
<dbReference type="PANTHER" id="PTHR31409">
    <property type="entry name" value="WASH COMPLEX SUBUNIT 4"/>
    <property type="match status" value="1"/>
</dbReference>
<dbReference type="EMBL" id="JWZX01001549">
    <property type="protein sequence ID" value="KOO33310.1"/>
    <property type="molecule type" value="Genomic_DNA"/>
</dbReference>
<gene>
    <name evidence="4" type="ORF">Ctob_005192</name>
</gene>
<evidence type="ECO:0000313" key="5">
    <source>
        <dbReference type="Proteomes" id="UP000037460"/>
    </source>
</evidence>
<sequence length="1051" mass="117003">MGSCGPVAIDATPRSEVACNSLVQTDNKLFNKVIIQFSIRVNALAVNLIRQLASLYSPQQKLFAATFRAVTMRRAFDALGDLLGVLILLDDALQRSTHLPEALAGYRRVVNNMTREPGLYGVEMPQLLELDARIVAITKLLQNNLFRSCITQQLDARTVDGTVDINVTTNAPFLTQLLENVKRLLADLGTIIGQPTETQQRDEIVGLVALFCFHQYLHAPTKGVDKKTYTALWALGKRVPLTYLGGVAMWRPLSFLARTLPFKGSSMTVEAASKVEVEFLKLLDAELHKDVNTLRLALCKWLARFDSDLTAHANKQELLTTSTSLLIQAILLGSRLSQLLRSAVAGHFELGSPFPKKVLPSLLGALEVLKSFQVAVDRHGALTSLTAVHAGRTCAAQIRRLLLPVRAKLEAARRLDDAALDRLAAVTLMVQTLASPPDRTRLTIVQLARHVAQLKPLMREADHEELSDLLWKLQLLGSWQPTLAAATSCDFLFFCARDLLIPLVAIARELPTPRVLHTLLDAHAAATLGSLTTPAPANVRALAARLGQPALPICMQAVLPVAHVGRYLDCTFYNLTTVSLHDWRTYAEMRAIAMQRYTFGMDGSGGGGCLDFVDPQLPAAACLPGQTMEEGLDVLQIMRNIHLFVRNFRYNLHNQIFVESGGAHEGKHLNTIGIRHVAASIRVHGAGIMNTAVNFTYQYLKRKLMVFSQFLFDDHIKSKLVREARAYRELAILTRQDRPESDRDGRTRARARYPYESAEKLAKDVRKLGDQHAPITVLDQFRILITEIGNAMGYVRMAHGLAARFVDGMRSSYDEGANYFEILVNVFSSEIRSTKNDHLRHFFLIVPSLTIAYVDSMLVAKDKLQKKAREAYFTDDGFAMGLAYLLKLLEQNEQFETLYWWDTVQARYAAERTALQEAAGAASTGGRKEDANTLALKRIRSYELEYELLECAFCSARIFFRTSGMKAKHLTTTQLKLFLSERGVEIPPDATRAVLEALRREAEGDPEGEATSASDREQIEAALEQARAKLDSLREREELRQIIEAKLAGRV</sequence>
<dbReference type="Pfam" id="PF14746">
    <property type="entry name" value="WASH-7_C"/>
    <property type="match status" value="1"/>
</dbReference>
<feature type="domain" description="WASH complex subunit 7 C-terminal" evidence="3">
    <location>
        <begin position="805"/>
        <end position="961"/>
    </location>
</feature>
<dbReference type="Pfam" id="PF14745">
    <property type="entry name" value="WASH-4_N"/>
    <property type="match status" value="1"/>
</dbReference>
<keyword evidence="5" id="KW-1185">Reference proteome</keyword>
<accession>A0A0M0K3B5</accession>
<dbReference type="PANTHER" id="PTHR31409:SF0">
    <property type="entry name" value="WASH COMPLEX SUBUNIT 4"/>
    <property type="match status" value="1"/>
</dbReference>